<organism evidence="1 2">
    <name type="scientific">Stereocaulon virgatum</name>
    <dbReference type="NCBI Taxonomy" id="373712"/>
    <lineage>
        <taxon>Eukaryota</taxon>
        <taxon>Fungi</taxon>
        <taxon>Dikarya</taxon>
        <taxon>Ascomycota</taxon>
        <taxon>Pezizomycotina</taxon>
        <taxon>Lecanoromycetes</taxon>
        <taxon>OSLEUM clade</taxon>
        <taxon>Lecanoromycetidae</taxon>
        <taxon>Lecanorales</taxon>
        <taxon>Lecanorineae</taxon>
        <taxon>Stereocaulaceae</taxon>
        <taxon>Stereocaulon</taxon>
    </lineage>
</organism>
<name>A0ABR4AKF7_9LECA</name>
<sequence length="118" mass="13534">MPRVIRQAKHTQDDNGLSLGDLTSFISAAPSLPPTLGKRQPPCASPAVLVHLSLTRSLELRWREEAVLRDHDWEASHPYRIFQAHLPRHWPSLRIIITTNKIQVQLLKPDKTYSRTEN</sequence>
<comment type="caution">
    <text evidence="1">The sequence shown here is derived from an EMBL/GenBank/DDBJ whole genome shotgun (WGS) entry which is preliminary data.</text>
</comment>
<accession>A0ABR4AKF7</accession>
<proteinExistence type="predicted"/>
<keyword evidence="2" id="KW-1185">Reference proteome</keyword>
<gene>
    <name evidence="1" type="ORF">N7G274_003433</name>
</gene>
<dbReference type="EMBL" id="JBEFKJ010000010">
    <property type="protein sequence ID" value="KAL2043913.1"/>
    <property type="molecule type" value="Genomic_DNA"/>
</dbReference>
<evidence type="ECO:0000313" key="1">
    <source>
        <dbReference type="EMBL" id="KAL2043913.1"/>
    </source>
</evidence>
<dbReference type="Proteomes" id="UP001590950">
    <property type="component" value="Unassembled WGS sequence"/>
</dbReference>
<protein>
    <submittedName>
        <fullName evidence="1">Uncharacterized protein</fullName>
    </submittedName>
</protein>
<reference evidence="1 2" key="1">
    <citation type="submission" date="2024-09" db="EMBL/GenBank/DDBJ databases">
        <title>Rethinking Asexuality: The Enigmatic Case of Functional Sexual Genes in Lepraria (Stereocaulaceae).</title>
        <authorList>
            <person name="Doellman M."/>
            <person name="Sun Y."/>
            <person name="Barcenas-Pena A."/>
            <person name="Lumbsch H.T."/>
            <person name="Grewe F."/>
        </authorList>
    </citation>
    <scope>NUCLEOTIDE SEQUENCE [LARGE SCALE GENOMIC DNA]</scope>
    <source>
        <strain evidence="1 2">Mercado 3170</strain>
    </source>
</reference>
<evidence type="ECO:0000313" key="2">
    <source>
        <dbReference type="Proteomes" id="UP001590950"/>
    </source>
</evidence>